<gene>
    <name evidence="3" type="ORF">Lac1_24930</name>
</gene>
<dbReference type="EMBL" id="AP027742">
    <property type="protein sequence ID" value="BDZ78310.1"/>
    <property type="molecule type" value="Genomic_DNA"/>
</dbReference>
<protein>
    <recommendedName>
        <fullName evidence="2">Putative zinc-finger domain-containing protein</fullName>
    </recommendedName>
</protein>
<evidence type="ECO:0000313" key="4">
    <source>
        <dbReference type="Proteomes" id="UP001305815"/>
    </source>
</evidence>
<evidence type="ECO:0000256" key="1">
    <source>
        <dbReference type="SAM" id="Phobius"/>
    </source>
</evidence>
<dbReference type="RefSeq" id="WP_316265360.1">
    <property type="nucleotide sequence ID" value="NZ_AP027742.1"/>
</dbReference>
<organism evidence="3 4">
    <name type="scientific">Claveliimonas bilis</name>
    <dbReference type="NCBI Taxonomy" id="3028070"/>
    <lineage>
        <taxon>Bacteria</taxon>
        <taxon>Bacillati</taxon>
        <taxon>Bacillota</taxon>
        <taxon>Clostridia</taxon>
        <taxon>Lachnospirales</taxon>
        <taxon>Lachnospiraceae</taxon>
        <taxon>Claveliimonas</taxon>
    </lineage>
</organism>
<keyword evidence="1" id="KW-0472">Membrane</keyword>
<keyword evidence="1" id="KW-0812">Transmembrane</keyword>
<keyword evidence="4" id="KW-1185">Reference proteome</keyword>
<accession>A0ABM8I5C1</accession>
<feature type="transmembrane region" description="Helical" evidence="1">
    <location>
        <begin position="81"/>
        <end position="100"/>
    </location>
</feature>
<sequence length="320" mass="36272">MKISCNIIRDLLPLYLDQVCSEESKDMIENHLTECENCREYYDQMSADVPDINIDPEESADPLDDKAMIRKLSRHITSRQFMITGITLIVVFIIGCFLNSPDFSSASSPFIDKAKETVLETIPVLDSRISTDKITPGDAYRLEDGSIYCSFTVNSSFSSFSECYVTDQDGEQKLHTNYFTDFNALAFQKSIDDRINELFHINSSDEATTFYMVVPEKSGTWPDDVKNPSEGRLVIQDTSGVYCIGKGGEILALWEKGQPLSQAPQEIEELVADQRAMMEEDYAQMEENTEGTDAGEEDGTVEWSKDFRKNFWGTIWDSEE</sequence>
<dbReference type="InterPro" id="IPR027383">
    <property type="entry name" value="Znf_put"/>
</dbReference>
<reference evidence="4" key="1">
    <citation type="journal article" date="2023" name="Int. J. Syst. Evol. Microbiol.">
        <title>Claveliimonas bilis gen. nov., sp. nov., deoxycholic acid-producing bacteria isolated from human faeces, and reclassification of Sellimonas monacensis Zenner et al. 2021 as Claveliimonas monacensis comb. nov.</title>
        <authorList>
            <person name="Hisatomi A."/>
            <person name="Kastawa N.W.E.P.G."/>
            <person name="Song I."/>
            <person name="Ohkuma M."/>
            <person name="Fukiya S."/>
            <person name="Sakamoto M."/>
        </authorList>
    </citation>
    <scope>NUCLEOTIDE SEQUENCE [LARGE SCALE GENOMIC DNA]</scope>
    <source>
        <strain evidence="4">12BBH14</strain>
    </source>
</reference>
<evidence type="ECO:0000259" key="2">
    <source>
        <dbReference type="Pfam" id="PF13490"/>
    </source>
</evidence>
<keyword evidence="1" id="KW-1133">Transmembrane helix</keyword>
<proteinExistence type="predicted"/>
<dbReference type="Proteomes" id="UP001305815">
    <property type="component" value="Chromosome"/>
</dbReference>
<name>A0ABM8I5C1_9FIRM</name>
<dbReference type="Pfam" id="PF13490">
    <property type="entry name" value="zf-HC2"/>
    <property type="match status" value="1"/>
</dbReference>
<feature type="domain" description="Putative zinc-finger" evidence="2">
    <location>
        <begin position="5"/>
        <end position="39"/>
    </location>
</feature>
<evidence type="ECO:0000313" key="3">
    <source>
        <dbReference type="EMBL" id="BDZ78310.1"/>
    </source>
</evidence>